<dbReference type="Gene3D" id="3.40.33.10">
    <property type="entry name" value="CAP"/>
    <property type="match status" value="1"/>
</dbReference>
<dbReference type="OrthoDB" id="568194at2759"/>
<dbReference type="PANTHER" id="PTHR31157:SF1">
    <property type="entry name" value="SCP DOMAIN-CONTAINING PROTEIN"/>
    <property type="match status" value="1"/>
</dbReference>
<protein>
    <submittedName>
        <fullName evidence="2">SCP-like extracellular</fullName>
    </submittedName>
</protein>
<dbReference type="Pfam" id="PF00188">
    <property type="entry name" value="CAP"/>
    <property type="match status" value="1"/>
</dbReference>
<sequence>MPAKMLCEVNRIRHNQGLQPLGLDEGLNKSAAQHSKVQAANNAMGHQFYGEATPMQRMDQYGNWMRAAENVAYGWETPEVAMQKWVGSPDHYANMMLPDLTHFGAGVAYSGSTPYWTQNFGKDTRKPKDIPQC</sequence>
<dbReference type="EMBL" id="KZ990023">
    <property type="protein sequence ID" value="RKP24816.1"/>
    <property type="molecule type" value="Genomic_DNA"/>
</dbReference>
<proteinExistence type="predicted"/>
<dbReference type="Proteomes" id="UP000278143">
    <property type="component" value="Unassembled WGS sequence"/>
</dbReference>
<dbReference type="PANTHER" id="PTHR31157">
    <property type="entry name" value="SCP DOMAIN-CONTAINING PROTEIN"/>
    <property type="match status" value="1"/>
</dbReference>
<accession>A0A4P9YXK7</accession>
<gene>
    <name evidence="2" type="ORF">SYNPS1DRAFT_23134</name>
</gene>
<keyword evidence="3" id="KW-1185">Reference proteome</keyword>
<name>A0A4P9YXK7_9FUNG</name>
<dbReference type="InterPro" id="IPR014044">
    <property type="entry name" value="CAP_dom"/>
</dbReference>
<feature type="domain" description="SCP" evidence="1">
    <location>
        <begin position="8"/>
        <end position="120"/>
    </location>
</feature>
<reference evidence="3" key="1">
    <citation type="journal article" date="2018" name="Nat. Microbiol.">
        <title>Leveraging single-cell genomics to expand the fungal tree of life.</title>
        <authorList>
            <person name="Ahrendt S.R."/>
            <person name="Quandt C.A."/>
            <person name="Ciobanu D."/>
            <person name="Clum A."/>
            <person name="Salamov A."/>
            <person name="Andreopoulos B."/>
            <person name="Cheng J.F."/>
            <person name="Woyke T."/>
            <person name="Pelin A."/>
            <person name="Henrissat B."/>
            <person name="Reynolds N.K."/>
            <person name="Benny G.L."/>
            <person name="Smith M.E."/>
            <person name="James T.Y."/>
            <person name="Grigoriev I.V."/>
        </authorList>
    </citation>
    <scope>NUCLEOTIDE SEQUENCE [LARGE SCALE GENOMIC DNA]</scope>
    <source>
        <strain evidence="3">Benny S71-1</strain>
    </source>
</reference>
<evidence type="ECO:0000259" key="1">
    <source>
        <dbReference type="Pfam" id="PF00188"/>
    </source>
</evidence>
<dbReference type="CDD" id="cd05379">
    <property type="entry name" value="CAP_bacterial"/>
    <property type="match status" value="1"/>
</dbReference>
<evidence type="ECO:0000313" key="2">
    <source>
        <dbReference type="EMBL" id="RKP24816.1"/>
    </source>
</evidence>
<evidence type="ECO:0000313" key="3">
    <source>
        <dbReference type="Proteomes" id="UP000278143"/>
    </source>
</evidence>
<organism evidence="2 3">
    <name type="scientific">Syncephalis pseudoplumigaleata</name>
    <dbReference type="NCBI Taxonomy" id="1712513"/>
    <lineage>
        <taxon>Eukaryota</taxon>
        <taxon>Fungi</taxon>
        <taxon>Fungi incertae sedis</taxon>
        <taxon>Zoopagomycota</taxon>
        <taxon>Zoopagomycotina</taxon>
        <taxon>Zoopagomycetes</taxon>
        <taxon>Zoopagales</taxon>
        <taxon>Piptocephalidaceae</taxon>
        <taxon>Syncephalis</taxon>
    </lineage>
</organism>
<dbReference type="SUPFAM" id="SSF55797">
    <property type="entry name" value="PR-1-like"/>
    <property type="match status" value="1"/>
</dbReference>
<dbReference type="AlphaFoldDB" id="A0A4P9YXK7"/>
<dbReference type="InterPro" id="IPR035940">
    <property type="entry name" value="CAP_sf"/>
</dbReference>